<comment type="similarity">
    <text evidence="1">Belongs to the ABC transporter superfamily. ABCB family. Multidrug resistance exporter (TC 3.A.1.201) subfamily.</text>
</comment>
<dbReference type="InterPro" id="IPR036640">
    <property type="entry name" value="ABC1_TM_sf"/>
</dbReference>
<evidence type="ECO:0000256" key="7">
    <source>
        <dbReference type="ARBA" id="ARBA00023180"/>
    </source>
</evidence>
<evidence type="ECO:0000256" key="1">
    <source>
        <dbReference type="ARBA" id="ARBA00007577"/>
    </source>
</evidence>
<dbReference type="Proteomes" id="UP000324897">
    <property type="component" value="Chromosome 1"/>
</dbReference>
<evidence type="ECO:0008006" key="10">
    <source>
        <dbReference type="Google" id="ProtNLM"/>
    </source>
</evidence>
<keyword evidence="9" id="KW-1185">Reference proteome</keyword>
<keyword evidence="4" id="KW-0677">Repeat</keyword>
<dbReference type="GO" id="GO:0016020">
    <property type="term" value="C:membrane"/>
    <property type="evidence" value="ECO:0007669"/>
    <property type="project" value="InterPro"/>
</dbReference>
<evidence type="ECO:0000256" key="5">
    <source>
        <dbReference type="ARBA" id="ARBA00022989"/>
    </source>
</evidence>
<protein>
    <recommendedName>
        <fullName evidence="10">ABC transmembrane type-1 domain-containing protein</fullName>
    </recommendedName>
</protein>
<evidence type="ECO:0000313" key="9">
    <source>
        <dbReference type="Proteomes" id="UP000324897"/>
    </source>
</evidence>
<proteinExistence type="inferred from homology"/>
<dbReference type="AlphaFoldDB" id="A0A5J9V307"/>
<comment type="caution">
    <text evidence="8">The sequence shown here is derived from an EMBL/GenBank/DDBJ whole genome shotgun (WGS) entry which is preliminary data.</text>
</comment>
<gene>
    <name evidence="8" type="ORF">EJB05_21313</name>
</gene>
<evidence type="ECO:0000256" key="3">
    <source>
        <dbReference type="ARBA" id="ARBA00022692"/>
    </source>
</evidence>
<feature type="non-terminal residue" evidence="8">
    <location>
        <position position="1"/>
    </location>
</feature>
<dbReference type="GO" id="GO:0005524">
    <property type="term" value="F:ATP binding"/>
    <property type="evidence" value="ECO:0007669"/>
    <property type="project" value="InterPro"/>
</dbReference>
<keyword evidence="7" id="KW-0325">Glycoprotein</keyword>
<evidence type="ECO:0000256" key="6">
    <source>
        <dbReference type="ARBA" id="ARBA00023136"/>
    </source>
</evidence>
<sequence length="96" mass="10226">MGGEARGKKDARSSFMSLFAHADAADVTLMVLGLLGAVGDGMSTPLKLLITSRIANDLGSGPDQLRHFSSRINENVRDIFILACASWIMAFLGELS</sequence>
<dbReference type="PANTHER" id="PTHR45136:SF2">
    <property type="entry name" value="ABC TRANSPORTER DOMAIN-CONTAINING PROTEIN"/>
    <property type="match status" value="1"/>
</dbReference>
<reference evidence="8 9" key="1">
    <citation type="journal article" date="2019" name="Sci. Rep.">
        <title>A high-quality genome of Eragrostis curvula grass provides insights into Poaceae evolution and supports new strategies to enhance forage quality.</title>
        <authorList>
            <person name="Carballo J."/>
            <person name="Santos B.A.C.M."/>
            <person name="Zappacosta D."/>
            <person name="Garbus I."/>
            <person name="Selva J.P."/>
            <person name="Gallo C.A."/>
            <person name="Diaz A."/>
            <person name="Albertini E."/>
            <person name="Caccamo M."/>
            <person name="Echenique V."/>
        </authorList>
    </citation>
    <scope>NUCLEOTIDE SEQUENCE [LARGE SCALE GENOMIC DNA]</scope>
    <source>
        <strain evidence="9">cv. Victoria</strain>
        <tissue evidence="8">Leaf</tissue>
    </source>
</reference>
<dbReference type="Gramene" id="TVU29730">
    <property type="protein sequence ID" value="TVU29730"/>
    <property type="gene ID" value="EJB05_21313"/>
</dbReference>
<dbReference type="Gene3D" id="1.20.1560.10">
    <property type="entry name" value="ABC transporter type 1, transmembrane domain"/>
    <property type="match status" value="1"/>
</dbReference>
<accession>A0A5J9V307</accession>
<evidence type="ECO:0000313" key="8">
    <source>
        <dbReference type="EMBL" id="TVU29730.1"/>
    </source>
</evidence>
<keyword evidence="6" id="KW-0472">Membrane</keyword>
<dbReference type="EMBL" id="RWGY01000011">
    <property type="protein sequence ID" value="TVU29730.1"/>
    <property type="molecule type" value="Genomic_DNA"/>
</dbReference>
<keyword evidence="5" id="KW-1133">Transmembrane helix</keyword>
<keyword evidence="3" id="KW-0812">Transmembrane</keyword>
<keyword evidence="2" id="KW-0813">Transport</keyword>
<dbReference type="PANTHER" id="PTHR45136">
    <property type="entry name" value="ABC TRANSPORTER DOMAIN-CONTAINING PROTEIN"/>
    <property type="match status" value="1"/>
</dbReference>
<organism evidence="8 9">
    <name type="scientific">Eragrostis curvula</name>
    <name type="common">weeping love grass</name>
    <dbReference type="NCBI Taxonomy" id="38414"/>
    <lineage>
        <taxon>Eukaryota</taxon>
        <taxon>Viridiplantae</taxon>
        <taxon>Streptophyta</taxon>
        <taxon>Embryophyta</taxon>
        <taxon>Tracheophyta</taxon>
        <taxon>Spermatophyta</taxon>
        <taxon>Magnoliopsida</taxon>
        <taxon>Liliopsida</taxon>
        <taxon>Poales</taxon>
        <taxon>Poaceae</taxon>
        <taxon>PACMAD clade</taxon>
        <taxon>Chloridoideae</taxon>
        <taxon>Eragrostideae</taxon>
        <taxon>Eragrostidinae</taxon>
        <taxon>Eragrostis</taxon>
    </lineage>
</organism>
<evidence type="ECO:0000256" key="4">
    <source>
        <dbReference type="ARBA" id="ARBA00022737"/>
    </source>
</evidence>
<name>A0A5J9V307_9POAL</name>
<dbReference type="OrthoDB" id="683561at2759"/>
<evidence type="ECO:0000256" key="2">
    <source>
        <dbReference type="ARBA" id="ARBA00022448"/>
    </source>
</evidence>